<dbReference type="Proteomes" id="UP000287601">
    <property type="component" value="Chromosome"/>
</dbReference>
<organism evidence="2 3">
    <name type="scientific">Aminipila luticellarii</name>
    <dbReference type="NCBI Taxonomy" id="2507160"/>
    <lineage>
        <taxon>Bacteria</taxon>
        <taxon>Bacillati</taxon>
        <taxon>Bacillota</taxon>
        <taxon>Clostridia</taxon>
        <taxon>Peptostreptococcales</taxon>
        <taxon>Anaerovoracaceae</taxon>
        <taxon>Aminipila</taxon>
    </lineage>
</organism>
<dbReference type="InterPro" id="IPR005531">
    <property type="entry name" value="Asp23"/>
</dbReference>
<dbReference type="RefSeq" id="WP_128745454.1">
    <property type="nucleotide sequence ID" value="NZ_CP035281.1"/>
</dbReference>
<dbReference type="Pfam" id="PF03780">
    <property type="entry name" value="Asp23"/>
    <property type="match status" value="1"/>
</dbReference>
<name>A0A410PV54_9FIRM</name>
<sequence>MLYKEETENGSITIGKAVIAKIVAETVSQFHGKVLISNYKNKAVTFAAKIGVTEDINNMDITMGEKGLDIKLYIVVKFGTSIGLVTNRLINDIHDKVYEYTSIEPNSVAVVVTGMISKNIAKRNIEVRRGNEG</sequence>
<accession>A0A410PV54</accession>
<dbReference type="AlphaFoldDB" id="A0A410PV54"/>
<dbReference type="EMBL" id="CP035281">
    <property type="protein sequence ID" value="QAT42805.1"/>
    <property type="molecule type" value="Genomic_DNA"/>
</dbReference>
<gene>
    <name evidence="2" type="ORF">EQM06_05920</name>
</gene>
<evidence type="ECO:0000256" key="1">
    <source>
        <dbReference type="ARBA" id="ARBA00005721"/>
    </source>
</evidence>
<proteinExistence type="inferred from homology"/>
<reference evidence="2 3" key="1">
    <citation type="submission" date="2019-01" db="EMBL/GenBank/DDBJ databases">
        <title>Draft genomes of a novel of Aminipila strains.</title>
        <authorList>
            <person name="Ma S."/>
        </authorList>
    </citation>
    <scope>NUCLEOTIDE SEQUENCE [LARGE SCALE GENOMIC DNA]</scope>
    <source>
        <strain evidence="3">JN-39</strain>
    </source>
</reference>
<keyword evidence="3" id="KW-1185">Reference proteome</keyword>
<comment type="similarity">
    <text evidence="1">Belongs to the asp23 family.</text>
</comment>
<dbReference type="KEGG" id="amij:EQM06_05920"/>
<dbReference type="OrthoDB" id="2082874at2"/>
<dbReference type="PANTHER" id="PTHR34297">
    <property type="entry name" value="HYPOTHETICAL CYTOSOLIC PROTEIN-RELATED"/>
    <property type="match status" value="1"/>
</dbReference>
<protein>
    <submittedName>
        <fullName evidence="2">Asp23/Gls24 family envelope stress response protein</fullName>
    </submittedName>
</protein>
<evidence type="ECO:0000313" key="3">
    <source>
        <dbReference type="Proteomes" id="UP000287601"/>
    </source>
</evidence>
<evidence type="ECO:0000313" key="2">
    <source>
        <dbReference type="EMBL" id="QAT42805.1"/>
    </source>
</evidence>